<comment type="subcellular location">
    <subcellularLocation>
        <location evidence="1">Cell envelope</location>
    </subcellularLocation>
</comment>
<keyword evidence="3" id="KW-0812">Transmembrane</keyword>
<feature type="region of interest" description="Disordered" evidence="2">
    <location>
        <begin position="1"/>
        <end position="48"/>
    </location>
</feature>
<accession>A0A9P5TBF2</accession>
<keyword evidence="3" id="KW-1133">Transmembrane helix</keyword>
<dbReference type="Proteomes" id="UP000759537">
    <property type="component" value="Unassembled WGS sequence"/>
</dbReference>
<dbReference type="AlphaFoldDB" id="A0A9P5TBF2"/>
<name>A0A9P5TBF2_9AGAM</name>
<evidence type="ECO:0000256" key="1">
    <source>
        <dbReference type="ARBA" id="ARBA00004196"/>
    </source>
</evidence>
<dbReference type="PANTHER" id="PTHR48059">
    <property type="entry name" value="POLYGALACTURONASE INHIBITOR 1"/>
    <property type="match status" value="1"/>
</dbReference>
<evidence type="ECO:0000313" key="5">
    <source>
        <dbReference type="Proteomes" id="UP000759537"/>
    </source>
</evidence>
<reference evidence="4" key="1">
    <citation type="submission" date="2019-10" db="EMBL/GenBank/DDBJ databases">
        <authorList>
            <consortium name="DOE Joint Genome Institute"/>
            <person name="Kuo A."/>
            <person name="Miyauchi S."/>
            <person name="Kiss E."/>
            <person name="Drula E."/>
            <person name="Kohler A."/>
            <person name="Sanchez-Garcia M."/>
            <person name="Andreopoulos B."/>
            <person name="Barry K.W."/>
            <person name="Bonito G."/>
            <person name="Buee M."/>
            <person name="Carver A."/>
            <person name="Chen C."/>
            <person name="Cichocki N."/>
            <person name="Clum A."/>
            <person name="Culley D."/>
            <person name="Crous P.W."/>
            <person name="Fauchery L."/>
            <person name="Girlanda M."/>
            <person name="Hayes R."/>
            <person name="Keri Z."/>
            <person name="LaButti K."/>
            <person name="Lipzen A."/>
            <person name="Lombard V."/>
            <person name="Magnuson J."/>
            <person name="Maillard F."/>
            <person name="Morin E."/>
            <person name="Murat C."/>
            <person name="Nolan M."/>
            <person name="Ohm R."/>
            <person name="Pangilinan J."/>
            <person name="Pereira M."/>
            <person name="Perotto S."/>
            <person name="Peter M."/>
            <person name="Riley R."/>
            <person name="Sitrit Y."/>
            <person name="Stielow B."/>
            <person name="Szollosi G."/>
            <person name="Zifcakova L."/>
            <person name="Stursova M."/>
            <person name="Spatafora J.W."/>
            <person name="Tedersoo L."/>
            <person name="Vaario L.-M."/>
            <person name="Yamada A."/>
            <person name="Yan M."/>
            <person name="Wang P."/>
            <person name="Xu J."/>
            <person name="Bruns T."/>
            <person name="Baldrian P."/>
            <person name="Vilgalys R."/>
            <person name="Henrissat B."/>
            <person name="Grigoriev I.V."/>
            <person name="Hibbett D."/>
            <person name="Nagy L.G."/>
            <person name="Martin F.M."/>
        </authorList>
    </citation>
    <scope>NUCLEOTIDE SEQUENCE</scope>
    <source>
        <strain evidence="4">Prilba</strain>
    </source>
</reference>
<feature type="compositionally biased region" description="Low complexity" evidence="2">
    <location>
        <begin position="76"/>
        <end position="88"/>
    </location>
</feature>
<gene>
    <name evidence="4" type="ORF">DFH94DRAFT_723340</name>
</gene>
<keyword evidence="5" id="KW-1185">Reference proteome</keyword>
<dbReference type="OrthoDB" id="676979at2759"/>
<evidence type="ECO:0000256" key="3">
    <source>
        <dbReference type="SAM" id="Phobius"/>
    </source>
</evidence>
<sequence>MSRTHQRPRTPPSSQGSPSKFKEHLSIAVPPPNPAFERSRFSPDSPPEQIFRAIFTNNWSSPRSRRFDPEKGNTASDSSRSSSQGSEPSIRDRFTRLFLSLRGSRRNDSSVQRVVPIVALSSEAPVWRLDNVRESEAPHARHVHPLPTSMQRRYSLPFVLALAIFLLYLFINVIILNVRSFSASQESPKLLSYTTPPASAPTNSIMLSADTQQCITQYTLNAPDDPTGYPCDTCLPLVAVVPANETAVYPVALDATQFCGLRSIWEDAGQQGQAALEAGGWVKDVRFCTWSGVRCNGAGRVSSLQLSFPAVPASLPAQFTNLTALESLEIVGNGDSPAGSFPTNFNALTKLTSLHLEDTALGALPNTLQSLTSLTLVRNVQLGSSLPPSIGGGALQSFIVNDEPLTLNAAQSAAVCSRQLQNCDLRGTGIKSCGACLV</sequence>
<dbReference type="InterPro" id="IPR051848">
    <property type="entry name" value="PGIP"/>
</dbReference>
<dbReference type="EMBL" id="WHVB01000004">
    <property type="protein sequence ID" value="KAF8483663.1"/>
    <property type="molecule type" value="Genomic_DNA"/>
</dbReference>
<dbReference type="Gene3D" id="3.80.10.10">
    <property type="entry name" value="Ribonuclease Inhibitor"/>
    <property type="match status" value="1"/>
</dbReference>
<feature type="region of interest" description="Disordered" evidence="2">
    <location>
        <begin position="61"/>
        <end position="89"/>
    </location>
</feature>
<evidence type="ECO:0000313" key="4">
    <source>
        <dbReference type="EMBL" id="KAF8483663.1"/>
    </source>
</evidence>
<dbReference type="PANTHER" id="PTHR48059:SF30">
    <property type="entry name" value="OS06G0587000 PROTEIN"/>
    <property type="match status" value="1"/>
</dbReference>
<evidence type="ECO:0008006" key="6">
    <source>
        <dbReference type="Google" id="ProtNLM"/>
    </source>
</evidence>
<comment type="caution">
    <text evidence="4">The sequence shown here is derived from an EMBL/GenBank/DDBJ whole genome shotgun (WGS) entry which is preliminary data.</text>
</comment>
<protein>
    <recommendedName>
        <fullName evidence="6">L domain-like protein</fullName>
    </recommendedName>
</protein>
<organism evidence="4 5">
    <name type="scientific">Russula ochroleuca</name>
    <dbReference type="NCBI Taxonomy" id="152965"/>
    <lineage>
        <taxon>Eukaryota</taxon>
        <taxon>Fungi</taxon>
        <taxon>Dikarya</taxon>
        <taxon>Basidiomycota</taxon>
        <taxon>Agaricomycotina</taxon>
        <taxon>Agaricomycetes</taxon>
        <taxon>Russulales</taxon>
        <taxon>Russulaceae</taxon>
        <taxon>Russula</taxon>
    </lineage>
</organism>
<keyword evidence="3" id="KW-0472">Membrane</keyword>
<dbReference type="SUPFAM" id="SSF52058">
    <property type="entry name" value="L domain-like"/>
    <property type="match status" value="1"/>
</dbReference>
<evidence type="ECO:0000256" key="2">
    <source>
        <dbReference type="SAM" id="MobiDB-lite"/>
    </source>
</evidence>
<proteinExistence type="predicted"/>
<reference evidence="4" key="2">
    <citation type="journal article" date="2020" name="Nat. Commun.">
        <title>Large-scale genome sequencing of mycorrhizal fungi provides insights into the early evolution of symbiotic traits.</title>
        <authorList>
            <person name="Miyauchi S."/>
            <person name="Kiss E."/>
            <person name="Kuo A."/>
            <person name="Drula E."/>
            <person name="Kohler A."/>
            <person name="Sanchez-Garcia M."/>
            <person name="Morin E."/>
            <person name="Andreopoulos B."/>
            <person name="Barry K.W."/>
            <person name="Bonito G."/>
            <person name="Buee M."/>
            <person name="Carver A."/>
            <person name="Chen C."/>
            <person name="Cichocki N."/>
            <person name="Clum A."/>
            <person name="Culley D."/>
            <person name="Crous P.W."/>
            <person name="Fauchery L."/>
            <person name="Girlanda M."/>
            <person name="Hayes R.D."/>
            <person name="Keri Z."/>
            <person name="LaButti K."/>
            <person name="Lipzen A."/>
            <person name="Lombard V."/>
            <person name="Magnuson J."/>
            <person name="Maillard F."/>
            <person name="Murat C."/>
            <person name="Nolan M."/>
            <person name="Ohm R.A."/>
            <person name="Pangilinan J."/>
            <person name="Pereira M.F."/>
            <person name="Perotto S."/>
            <person name="Peter M."/>
            <person name="Pfister S."/>
            <person name="Riley R."/>
            <person name="Sitrit Y."/>
            <person name="Stielow J.B."/>
            <person name="Szollosi G."/>
            <person name="Zifcakova L."/>
            <person name="Stursova M."/>
            <person name="Spatafora J.W."/>
            <person name="Tedersoo L."/>
            <person name="Vaario L.M."/>
            <person name="Yamada A."/>
            <person name="Yan M."/>
            <person name="Wang P."/>
            <person name="Xu J."/>
            <person name="Bruns T."/>
            <person name="Baldrian P."/>
            <person name="Vilgalys R."/>
            <person name="Dunand C."/>
            <person name="Henrissat B."/>
            <person name="Grigoriev I.V."/>
            <person name="Hibbett D."/>
            <person name="Nagy L.G."/>
            <person name="Martin F.M."/>
        </authorList>
    </citation>
    <scope>NUCLEOTIDE SEQUENCE</scope>
    <source>
        <strain evidence="4">Prilba</strain>
    </source>
</reference>
<dbReference type="InterPro" id="IPR032675">
    <property type="entry name" value="LRR_dom_sf"/>
</dbReference>
<feature type="transmembrane region" description="Helical" evidence="3">
    <location>
        <begin position="158"/>
        <end position="178"/>
    </location>
</feature>